<feature type="region of interest" description="Disordered" evidence="1">
    <location>
        <begin position="182"/>
        <end position="211"/>
    </location>
</feature>
<dbReference type="InterPro" id="IPR024079">
    <property type="entry name" value="MetalloPept_cat_dom_sf"/>
</dbReference>
<sequence>MEIFNLAVLLMYHPQGDRTKMAPDGLGNAADYRRLFFDRSDGLSNYWSWQSDGHLLVTGQVYEWLMYDAPEPPAFSDGDMAHHTLATYAVRDYRRRGLWFGQYDAVMVVVSGNFESRIRAAASYMMVDDRSLNYGIVFGDSAWQTIAHELGHTIGLGHPYGPTGEYGHPLCVMGSPGGYGYTPAELPEGPDGPNVSDNDDPHPSLTRRGPSLNAASALDRGWITGKRAGAIRGSPATRIPPEGEEHKILSRSVFMNRRPPVIPKALIVERGRNRYVLEYRRARFWDTGLIRPHLILTKQFSASEGDPPTWGRVDYVSHIALHALMRLDEPMRLGNVMGDELECQITAWDPEGDDITVRIVPTGERTSITVSDQSSRIRRIGFQNFDGQLCRSGTWMYRETEYVQEARIRYNDASITPISLASCVISERGGPTVILNPGSGTADIWFNSIGFPRPDLGVDTRDGMVKVDYDLMAMEGYVELRVRNRAGAGRLDFRFQLQIETSVGLGITDDSFRLRGLAYEYPQTFHDSYRNCLSRLKAEIEHAEMPAVRVILPPDVWEPMDPQVRDLVDSMLDRLAMAYSREDKAQIGMLERELEERMGIGKDQLMIASKRVAPIKGVECSPQDARAVAPPRTRTTKTRATKLSEKE</sequence>
<dbReference type="Gene3D" id="3.40.390.10">
    <property type="entry name" value="Collagenase (Catalytic Domain)"/>
    <property type="match status" value="1"/>
</dbReference>
<accession>A0ABW4RBM6</accession>
<keyword evidence="3" id="KW-1185">Reference proteome</keyword>
<evidence type="ECO:0000313" key="2">
    <source>
        <dbReference type="EMBL" id="MFD1883674.1"/>
    </source>
</evidence>
<dbReference type="EMBL" id="JBHUEN010000053">
    <property type="protein sequence ID" value="MFD1883674.1"/>
    <property type="molecule type" value="Genomic_DNA"/>
</dbReference>
<reference evidence="3" key="1">
    <citation type="journal article" date="2019" name="Int. J. Syst. Evol. Microbiol.">
        <title>The Global Catalogue of Microorganisms (GCM) 10K type strain sequencing project: providing services to taxonomists for standard genome sequencing and annotation.</title>
        <authorList>
            <consortium name="The Broad Institute Genomics Platform"/>
            <consortium name="The Broad Institute Genome Sequencing Center for Infectious Disease"/>
            <person name="Wu L."/>
            <person name="Ma J."/>
        </authorList>
    </citation>
    <scope>NUCLEOTIDE SEQUENCE [LARGE SCALE GENOMIC DNA]</scope>
    <source>
        <strain evidence="3">CCUG 56029</strain>
    </source>
</reference>
<evidence type="ECO:0000256" key="1">
    <source>
        <dbReference type="SAM" id="MobiDB-lite"/>
    </source>
</evidence>
<gene>
    <name evidence="2" type="ORF">ACFSCT_18345</name>
</gene>
<dbReference type="RefSeq" id="WP_379145198.1">
    <property type="nucleotide sequence ID" value="NZ_JBHUEN010000053.1"/>
</dbReference>
<evidence type="ECO:0000313" key="3">
    <source>
        <dbReference type="Proteomes" id="UP001597213"/>
    </source>
</evidence>
<feature type="region of interest" description="Disordered" evidence="1">
    <location>
        <begin position="622"/>
        <end position="647"/>
    </location>
</feature>
<organism evidence="2 3">
    <name type="scientific">Paracoccus pacificus</name>
    <dbReference type="NCBI Taxonomy" id="1463598"/>
    <lineage>
        <taxon>Bacteria</taxon>
        <taxon>Pseudomonadati</taxon>
        <taxon>Pseudomonadota</taxon>
        <taxon>Alphaproteobacteria</taxon>
        <taxon>Rhodobacterales</taxon>
        <taxon>Paracoccaceae</taxon>
        <taxon>Paracoccus</taxon>
    </lineage>
</organism>
<protein>
    <recommendedName>
        <fullName evidence="4">Metallo-peptidase family M12B Reprolysin-like</fullName>
    </recommendedName>
</protein>
<proteinExistence type="predicted"/>
<name>A0ABW4RBM6_9RHOB</name>
<comment type="caution">
    <text evidence="2">The sequence shown here is derived from an EMBL/GenBank/DDBJ whole genome shotgun (WGS) entry which is preliminary data.</text>
</comment>
<dbReference type="Proteomes" id="UP001597213">
    <property type="component" value="Unassembled WGS sequence"/>
</dbReference>
<dbReference type="SUPFAM" id="SSF55486">
    <property type="entry name" value="Metalloproteases ('zincins'), catalytic domain"/>
    <property type="match status" value="1"/>
</dbReference>
<evidence type="ECO:0008006" key="4">
    <source>
        <dbReference type="Google" id="ProtNLM"/>
    </source>
</evidence>